<dbReference type="GO" id="GO:0008270">
    <property type="term" value="F:zinc ion binding"/>
    <property type="evidence" value="ECO:0007669"/>
    <property type="project" value="InterPro"/>
</dbReference>
<dbReference type="SUPFAM" id="SSF57756">
    <property type="entry name" value="Retrovirus zinc finger-like domains"/>
    <property type="match status" value="1"/>
</dbReference>
<comment type="caution">
    <text evidence="3">The sequence shown here is derived from an EMBL/GenBank/DDBJ whole genome shotgun (WGS) entry which is preliminary data.</text>
</comment>
<proteinExistence type="predicted"/>
<keyword evidence="4" id="KW-1185">Reference proteome</keyword>
<reference evidence="3" key="1">
    <citation type="submission" date="2022-06" db="EMBL/GenBank/DDBJ databases">
        <authorList>
            <consortium name="SYNGENTA / RWTH Aachen University"/>
        </authorList>
    </citation>
    <scope>NUCLEOTIDE SEQUENCE</scope>
</reference>
<evidence type="ECO:0000313" key="4">
    <source>
        <dbReference type="Proteomes" id="UP001153365"/>
    </source>
</evidence>
<keyword evidence="1" id="KW-0507">mRNA processing</keyword>
<protein>
    <submittedName>
        <fullName evidence="3">Uncharacterized protein</fullName>
    </submittedName>
</protein>
<feature type="compositionally biased region" description="Polar residues" evidence="2">
    <location>
        <begin position="116"/>
        <end position="136"/>
    </location>
</feature>
<dbReference type="AlphaFoldDB" id="A0AAV0BI87"/>
<dbReference type="InterPro" id="IPR036875">
    <property type="entry name" value="Znf_CCHC_sf"/>
</dbReference>
<dbReference type="EMBL" id="CALTRL010005826">
    <property type="protein sequence ID" value="CAH7686953.1"/>
    <property type="molecule type" value="Genomic_DNA"/>
</dbReference>
<dbReference type="GO" id="GO:0006397">
    <property type="term" value="P:mRNA processing"/>
    <property type="evidence" value="ECO:0007669"/>
    <property type="project" value="UniProtKB-KW"/>
</dbReference>
<sequence length="327" mass="37509">MAWCGGLEQFCLLHLLQHFSDTNSAKNLEQQTQQWGAITAAIEHFNLASSQLLGALMQVMAKSPSATISKKIHIWLHSSLDLSPPHTSNLVLQTIHLEWNQAQHLENSIANPTFVNSTQSVHPSSRRSAMSQNSNTPKRKSKVFGMVHFSKWKVDPLFYQQEQKIVPNYHTGCYEYTNPAYEHTLVILSSLPTNKQLLEKHGSICKVCDRDGHWYIQCPIYEKMYGQWKQVIRTKKWRQMIKRFGFTPADEICMQQDKNCDSLPLSTNPKDPKMLRQALGMGGLVLYGLRPEYSGVVYYPVEEFKRYKTHLYLNLTFEIGSRGQVGC</sequence>
<gene>
    <name evidence="3" type="ORF">PPACK8108_LOCUS21668</name>
</gene>
<organism evidence="3 4">
    <name type="scientific">Phakopsora pachyrhizi</name>
    <name type="common">Asian soybean rust disease fungus</name>
    <dbReference type="NCBI Taxonomy" id="170000"/>
    <lineage>
        <taxon>Eukaryota</taxon>
        <taxon>Fungi</taxon>
        <taxon>Dikarya</taxon>
        <taxon>Basidiomycota</taxon>
        <taxon>Pucciniomycotina</taxon>
        <taxon>Pucciniomycetes</taxon>
        <taxon>Pucciniales</taxon>
        <taxon>Phakopsoraceae</taxon>
        <taxon>Phakopsora</taxon>
    </lineage>
</organism>
<name>A0AAV0BI87_PHAPC</name>
<dbReference type="GO" id="GO:0003676">
    <property type="term" value="F:nucleic acid binding"/>
    <property type="evidence" value="ECO:0007669"/>
    <property type="project" value="InterPro"/>
</dbReference>
<evidence type="ECO:0000256" key="1">
    <source>
        <dbReference type="ARBA" id="ARBA00022664"/>
    </source>
</evidence>
<dbReference type="Proteomes" id="UP001153365">
    <property type="component" value="Unassembled WGS sequence"/>
</dbReference>
<accession>A0AAV0BI87</accession>
<evidence type="ECO:0000256" key="2">
    <source>
        <dbReference type="SAM" id="MobiDB-lite"/>
    </source>
</evidence>
<evidence type="ECO:0000313" key="3">
    <source>
        <dbReference type="EMBL" id="CAH7686953.1"/>
    </source>
</evidence>
<feature type="region of interest" description="Disordered" evidence="2">
    <location>
        <begin position="116"/>
        <end position="138"/>
    </location>
</feature>